<dbReference type="Pfam" id="PF09861">
    <property type="entry name" value="Lar_N"/>
    <property type="match status" value="1"/>
</dbReference>
<accession>A0A2N9L660</accession>
<reference evidence="4" key="1">
    <citation type="submission" date="2018-02" db="EMBL/GenBank/DDBJ databases">
        <authorList>
            <person name="Hausmann B."/>
        </authorList>
    </citation>
    <scope>NUCLEOTIDE SEQUENCE [LARGE SCALE GENOMIC DNA]</scope>
    <source>
        <strain evidence="4">Peat soil MAG SbA5</strain>
    </source>
</reference>
<dbReference type="PANTHER" id="PTHR33171">
    <property type="entry name" value="LAR_N DOMAIN-CONTAINING PROTEIN"/>
    <property type="match status" value="1"/>
</dbReference>
<dbReference type="Proteomes" id="UP000239735">
    <property type="component" value="Unassembled WGS sequence"/>
</dbReference>
<feature type="domain" description="Lactate racemase C-terminal" evidence="2">
    <location>
        <begin position="291"/>
        <end position="430"/>
    </location>
</feature>
<evidence type="ECO:0000259" key="2">
    <source>
        <dbReference type="Pfam" id="PF21113"/>
    </source>
</evidence>
<gene>
    <name evidence="3" type="ORF">SBA5_170039</name>
</gene>
<organism evidence="3 4">
    <name type="scientific">Candidatus Sulfuritelmatomonas gaucii</name>
    <dbReference type="NCBI Taxonomy" id="2043161"/>
    <lineage>
        <taxon>Bacteria</taxon>
        <taxon>Pseudomonadati</taxon>
        <taxon>Acidobacteriota</taxon>
        <taxon>Terriglobia</taxon>
        <taxon>Terriglobales</taxon>
        <taxon>Acidobacteriaceae</taxon>
        <taxon>Candidatus Sulfuritelmatomonas</taxon>
    </lineage>
</organism>
<evidence type="ECO:0000313" key="4">
    <source>
        <dbReference type="Proteomes" id="UP000239735"/>
    </source>
</evidence>
<evidence type="ECO:0000259" key="1">
    <source>
        <dbReference type="Pfam" id="PF09861"/>
    </source>
</evidence>
<sequence>MECSGIAKAASRSPSSMKTRFAFGKDGIEVSIPDSFDCRVVRGRAARALGNVAGALDAALDGPIGCEPLTKLATGKRTVAISVCDITRPAPNRVTLPPLLRRLHEAGIAKDGIIILIATGLHRSATKDELDVILGPEIAANYHVASHDARDFAAHRPLGATRRGTPVYIDERFMAADLHITLGFVEPHLMLGFSGGRKLVVPGLAAQESIKVLHSPRFNREPLVTEGSIDGNPLHAEFLEIAAMARHDFILDVTLTREREISGVFAGNPVKAHAAGVEFFERTSLESLDGQADAAITSSAGYPLDLTFYQCLKGLTATKHIVKPGGPMLLLSECAEGIGSPEYTRQLNEYAGHAEFLEKIRDAKVEIDQWQLEKLALVGLEHELFFYTPGAPMEALGGLRVNAFGGVDEAVNALLRRLPRGARIALVPEGPYTFARATPVYA</sequence>
<dbReference type="NCBIfam" id="NF033504">
    <property type="entry name" value="Ni_dep_LarA"/>
    <property type="match status" value="1"/>
</dbReference>
<dbReference type="InterPro" id="IPR048520">
    <property type="entry name" value="LarA_C"/>
</dbReference>
<dbReference type="InterPro" id="IPR047926">
    <property type="entry name" value="Ni_dep_LarA"/>
</dbReference>
<evidence type="ECO:0000313" key="3">
    <source>
        <dbReference type="EMBL" id="SPE18797.1"/>
    </source>
</evidence>
<dbReference type="InterPro" id="IPR048068">
    <property type="entry name" value="LarA-like"/>
</dbReference>
<dbReference type="Gene3D" id="3.40.50.11440">
    <property type="match status" value="1"/>
</dbReference>
<protein>
    <submittedName>
        <fullName evidence="3">Uncharacterized protein</fullName>
    </submittedName>
</protein>
<name>A0A2N9L660_9BACT</name>
<dbReference type="AlphaFoldDB" id="A0A2N9L660"/>
<dbReference type="Gene3D" id="3.90.226.30">
    <property type="match status" value="1"/>
</dbReference>
<dbReference type="PANTHER" id="PTHR33171:SF17">
    <property type="entry name" value="LARA-LIKE N-TERMINAL DOMAIN-CONTAINING PROTEIN"/>
    <property type="match status" value="1"/>
</dbReference>
<proteinExistence type="predicted"/>
<dbReference type="Pfam" id="PF21113">
    <property type="entry name" value="LarA_C"/>
    <property type="match status" value="1"/>
</dbReference>
<dbReference type="GO" id="GO:0050043">
    <property type="term" value="F:lactate racemase activity"/>
    <property type="evidence" value="ECO:0007669"/>
    <property type="project" value="InterPro"/>
</dbReference>
<feature type="domain" description="LarA-like N-terminal" evidence="1">
    <location>
        <begin position="23"/>
        <end position="216"/>
    </location>
</feature>
<dbReference type="InterPro" id="IPR018657">
    <property type="entry name" value="LarA-like_N"/>
</dbReference>
<dbReference type="EMBL" id="OKRB01000072">
    <property type="protein sequence ID" value="SPE18797.1"/>
    <property type="molecule type" value="Genomic_DNA"/>
</dbReference>
<dbReference type="InterPro" id="IPR043166">
    <property type="entry name" value="LarA-like_C"/>
</dbReference>